<dbReference type="Pfam" id="PF13306">
    <property type="entry name" value="LRR_5"/>
    <property type="match status" value="1"/>
</dbReference>
<dbReference type="Proteomes" id="UP000021369">
    <property type="component" value="Unassembled WGS sequence"/>
</dbReference>
<evidence type="ECO:0000313" key="1">
    <source>
        <dbReference type="EMBL" id="EXM38657.1"/>
    </source>
</evidence>
<name>A0A011UZP0_RUMAL</name>
<accession>A0A011UZP0</accession>
<dbReference type="EMBL" id="JEOB01000004">
    <property type="protein sequence ID" value="EXM38657.1"/>
    <property type="molecule type" value="Genomic_DNA"/>
</dbReference>
<dbReference type="InterPro" id="IPR032675">
    <property type="entry name" value="LRR_dom_sf"/>
</dbReference>
<keyword evidence="2" id="KW-1185">Reference proteome</keyword>
<comment type="caution">
    <text evidence="1">The sequence shown here is derived from an EMBL/GenBank/DDBJ whole genome shotgun (WGS) entry which is preliminary data.</text>
</comment>
<proteinExistence type="predicted"/>
<protein>
    <recommendedName>
        <fullName evidence="3">Cell surface protein</fullName>
    </recommendedName>
</protein>
<gene>
    <name evidence="1" type="ORF">RASY3_17760</name>
</gene>
<dbReference type="PATRIC" id="fig|1341156.4.peg.3153"/>
<sequence length="220" mass="25566">MNTKHITTEEKFYICDGCKVYFSTEEEDDGSIWLIGTRESVSNIRNFYIPNTINGAPVVYIEGDIFDYNNALEHFIVEDDNEYFRMYEGGLYSKDMKKFYFMPPKFDGKVFFVPEGVEWIGDTALNAKSLETIVIPEGCQRMIEYSCAGMRSLKRIYIPKSMEFIGFKAFNFTAPEEVFYEGSEEDRTKIDFCDEGFNAGLLNAKWHYDCTIPKSFDEIK</sequence>
<organism evidence="1 2">
    <name type="scientific">Ruminococcus albus SY3</name>
    <dbReference type="NCBI Taxonomy" id="1341156"/>
    <lineage>
        <taxon>Bacteria</taxon>
        <taxon>Bacillati</taxon>
        <taxon>Bacillota</taxon>
        <taxon>Clostridia</taxon>
        <taxon>Eubacteriales</taxon>
        <taxon>Oscillospiraceae</taxon>
        <taxon>Ruminococcus</taxon>
    </lineage>
</organism>
<reference evidence="1 2" key="1">
    <citation type="submission" date="2013-06" db="EMBL/GenBank/DDBJ databases">
        <title>Rumen cellulosomics: divergent fiber-degrading strategies revealed by comparative genome-wide analysis of six Ruminococcal strains.</title>
        <authorList>
            <person name="Dassa B."/>
            <person name="Borovok I."/>
            <person name="Lamed R."/>
            <person name="Flint H."/>
            <person name="Yeoman C.J."/>
            <person name="White B."/>
            <person name="Bayer E.A."/>
        </authorList>
    </citation>
    <scope>NUCLEOTIDE SEQUENCE [LARGE SCALE GENOMIC DNA]</scope>
    <source>
        <strain evidence="1 2">SY3</strain>
    </source>
</reference>
<evidence type="ECO:0000313" key="2">
    <source>
        <dbReference type="Proteomes" id="UP000021369"/>
    </source>
</evidence>
<evidence type="ECO:0008006" key="3">
    <source>
        <dbReference type="Google" id="ProtNLM"/>
    </source>
</evidence>
<dbReference type="InterPro" id="IPR026906">
    <property type="entry name" value="LRR_5"/>
</dbReference>
<dbReference type="AlphaFoldDB" id="A0A011UZP0"/>
<dbReference type="Gene3D" id="3.80.10.10">
    <property type="entry name" value="Ribonuclease Inhibitor"/>
    <property type="match status" value="1"/>
</dbReference>
<dbReference type="RefSeq" id="WP_037290353.1">
    <property type="nucleotide sequence ID" value="NZ_JEOB01000004.1"/>
</dbReference>